<dbReference type="Pfam" id="PF12796">
    <property type="entry name" value="Ank_2"/>
    <property type="match status" value="2"/>
</dbReference>
<dbReference type="PANTHER" id="PTHR24198">
    <property type="entry name" value="ANKYRIN REPEAT AND PROTEIN KINASE DOMAIN-CONTAINING PROTEIN"/>
    <property type="match status" value="1"/>
</dbReference>
<dbReference type="HOGENOM" id="CLU_470644_0_0_6"/>
<dbReference type="RefSeq" id="WP_041026028.1">
    <property type="nucleotide sequence ID" value="NZ_CP004387.1"/>
</dbReference>
<dbReference type="InterPro" id="IPR036770">
    <property type="entry name" value="Ankyrin_rpt-contain_sf"/>
</dbReference>
<evidence type="ECO:0000256" key="4">
    <source>
        <dbReference type="SAM" id="Phobius"/>
    </source>
</evidence>
<evidence type="ECO:0000256" key="3">
    <source>
        <dbReference type="PROSITE-ProRule" id="PRU00023"/>
    </source>
</evidence>
<dbReference type="EMBL" id="CP004387">
    <property type="protein sequence ID" value="AJD49827.1"/>
    <property type="molecule type" value="Genomic_DNA"/>
</dbReference>
<dbReference type="OrthoDB" id="8453275at2"/>
<name>A0A0B4XU74_9GAMM</name>
<accession>A0A0B4XU74</accession>
<dbReference type="SUPFAM" id="SSF48403">
    <property type="entry name" value="Ankyrin repeat"/>
    <property type="match status" value="2"/>
</dbReference>
<proteinExistence type="predicted"/>
<dbReference type="AlphaFoldDB" id="A0A0B4XU74"/>
<dbReference type="InterPro" id="IPR002110">
    <property type="entry name" value="Ankyrin_rpt"/>
</dbReference>
<dbReference type="PANTHER" id="PTHR24198:SF165">
    <property type="entry name" value="ANKYRIN REPEAT-CONTAINING PROTEIN-RELATED"/>
    <property type="match status" value="1"/>
</dbReference>
<keyword evidence="1" id="KW-0677">Repeat</keyword>
<dbReference type="PROSITE" id="PS50088">
    <property type="entry name" value="ANK_REPEAT"/>
    <property type="match status" value="2"/>
</dbReference>
<dbReference type="Proteomes" id="UP000006764">
    <property type="component" value="Chromosome"/>
</dbReference>
<feature type="repeat" description="ANK" evidence="3">
    <location>
        <begin position="177"/>
        <end position="209"/>
    </location>
</feature>
<gene>
    <name evidence="6" type="ORF">S7S_17075</name>
</gene>
<keyword evidence="4" id="KW-0472">Membrane</keyword>
<evidence type="ECO:0000256" key="5">
    <source>
        <dbReference type="SAM" id="SignalP"/>
    </source>
</evidence>
<reference evidence="6 7" key="1">
    <citation type="journal article" date="2012" name="J. Bacteriol.">
        <title>Genome sequence of an alkane-degrading bacterium, Alcanivorax pacificus type strain W11-5, isolated from deep sea sediment.</title>
        <authorList>
            <person name="Lai Q."/>
            <person name="Shao Z."/>
        </authorList>
    </citation>
    <scope>NUCLEOTIDE SEQUENCE [LARGE SCALE GENOMIC DNA]</scope>
    <source>
        <strain evidence="6 7">W11-5</strain>
    </source>
</reference>
<evidence type="ECO:0008006" key="8">
    <source>
        <dbReference type="Google" id="ProtNLM"/>
    </source>
</evidence>
<dbReference type="Gene3D" id="1.25.40.20">
    <property type="entry name" value="Ankyrin repeat-containing domain"/>
    <property type="match status" value="3"/>
</dbReference>
<evidence type="ECO:0000256" key="2">
    <source>
        <dbReference type="ARBA" id="ARBA00023043"/>
    </source>
</evidence>
<dbReference type="SMART" id="SM00248">
    <property type="entry name" value="ANK"/>
    <property type="match status" value="7"/>
</dbReference>
<dbReference type="KEGG" id="apac:S7S_17075"/>
<keyword evidence="4" id="KW-1133">Transmembrane helix</keyword>
<feature type="transmembrane region" description="Helical" evidence="4">
    <location>
        <begin position="556"/>
        <end position="576"/>
    </location>
</feature>
<feature type="repeat" description="ANK" evidence="3">
    <location>
        <begin position="435"/>
        <end position="467"/>
    </location>
</feature>
<dbReference type="STRING" id="391936.S7S_17075"/>
<evidence type="ECO:0000313" key="7">
    <source>
        <dbReference type="Proteomes" id="UP000006764"/>
    </source>
</evidence>
<evidence type="ECO:0000256" key="1">
    <source>
        <dbReference type="ARBA" id="ARBA00022737"/>
    </source>
</evidence>
<keyword evidence="2 3" id="KW-0040">ANK repeat</keyword>
<dbReference type="PROSITE" id="PS50297">
    <property type="entry name" value="ANK_REP_REGION"/>
    <property type="match status" value="2"/>
</dbReference>
<evidence type="ECO:0000313" key="6">
    <source>
        <dbReference type="EMBL" id="AJD49827.1"/>
    </source>
</evidence>
<organism evidence="6 7">
    <name type="scientific">Isoalcanivorax pacificus W11-5</name>
    <dbReference type="NCBI Taxonomy" id="391936"/>
    <lineage>
        <taxon>Bacteria</taxon>
        <taxon>Pseudomonadati</taxon>
        <taxon>Pseudomonadota</taxon>
        <taxon>Gammaproteobacteria</taxon>
        <taxon>Oceanospirillales</taxon>
        <taxon>Alcanivoracaceae</taxon>
        <taxon>Isoalcanivorax</taxon>
    </lineage>
</organism>
<keyword evidence="5" id="KW-0732">Signal</keyword>
<feature type="signal peptide" evidence="5">
    <location>
        <begin position="1"/>
        <end position="29"/>
    </location>
</feature>
<feature type="chain" id="PRO_5002097458" description="Ankyrin repeat-containing protein" evidence="5">
    <location>
        <begin position="30"/>
        <end position="579"/>
    </location>
</feature>
<keyword evidence="7" id="KW-1185">Reference proteome</keyword>
<protein>
    <recommendedName>
        <fullName evidence="8">Ankyrin repeat-containing protein</fullName>
    </recommendedName>
</protein>
<feature type="transmembrane region" description="Helical" evidence="4">
    <location>
        <begin position="493"/>
        <end position="512"/>
    </location>
</feature>
<keyword evidence="4" id="KW-0812">Transmembrane</keyword>
<sequence length="579" mass="61207">MTAPFTGMFRRALCTAMAMLCLLGTPARALIPDELVPWLPSITADELQHQLTALPDINAPDASGRTLLDHALCSAPALVPTLLDAGADPSRRDARGAQALQRLFRCGHAPDDTRAAALVDLLLAHGLDPNDTDQLERTPLHAALMLLGEGRGEINLYRDGALLLLARGADAAQPDNAGLTPLHLAVSEHDGRITALILDTGTDPDLRDAAGRTPLWYAAEGAGNLVPFQLLLEAGASATQSGLRERVLAARAPAKTALLSGYLPDWRLPADAAFRQIEQGLHTGLPATSLDRLHQSSAEPDSLARRLADAAPTHLPTLTRAGLGPQADWLIAHALPAAGQPASEALLTFAVDSGDLALTRRLLDAGTPPADPATLMRLALATERLPLIQLLAEHLPGRHQLAPWLVHYLASGGHQPTLVEWLLLDGVDINARDAHGNTAAMLAARDGHTNLVQLLLAHGADTRAVNHSGCDLACYYRRDDAGAALPALNEAPAAFYLLAFGPALLLYFALAARQLHHHRPLARLTLGLAAGLAVTLGVSASLFYECAPCVATGDQPLWLTGACATLLSALAMWLALRQR</sequence>
<feature type="transmembrane region" description="Helical" evidence="4">
    <location>
        <begin position="524"/>
        <end position="544"/>
    </location>
</feature>